<comment type="caution">
    <text evidence="2">The sequence shown here is derived from an EMBL/GenBank/DDBJ whole genome shotgun (WGS) entry which is preliminary data.</text>
</comment>
<dbReference type="EMBL" id="DVOT01000002">
    <property type="protein sequence ID" value="HIV26338.1"/>
    <property type="molecule type" value="Genomic_DNA"/>
</dbReference>
<evidence type="ECO:0000256" key="1">
    <source>
        <dbReference type="SAM" id="Phobius"/>
    </source>
</evidence>
<protein>
    <recommendedName>
        <fullName evidence="4">Sporulation integral membrane protein YlbJ</fullName>
    </recommendedName>
</protein>
<feature type="transmembrane region" description="Helical" evidence="1">
    <location>
        <begin position="178"/>
        <end position="203"/>
    </location>
</feature>
<feature type="transmembrane region" description="Helical" evidence="1">
    <location>
        <begin position="268"/>
        <end position="286"/>
    </location>
</feature>
<reference evidence="2" key="2">
    <citation type="journal article" date="2021" name="PeerJ">
        <title>Extensive microbial diversity within the chicken gut microbiome revealed by metagenomics and culture.</title>
        <authorList>
            <person name="Gilroy R."/>
            <person name="Ravi A."/>
            <person name="Getino M."/>
            <person name="Pursley I."/>
            <person name="Horton D.L."/>
            <person name="Alikhan N.F."/>
            <person name="Baker D."/>
            <person name="Gharbi K."/>
            <person name="Hall N."/>
            <person name="Watson M."/>
            <person name="Adriaenssens E.M."/>
            <person name="Foster-Nyarko E."/>
            <person name="Jarju S."/>
            <person name="Secka A."/>
            <person name="Antonio M."/>
            <person name="Oren A."/>
            <person name="Chaudhuri R.R."/>
            <person name="La Ragione R."/>
            <person name="Hildebrand F."/>
            <person name="Pallen M.J."/>
        </authorList>
    </citation>
    <scope>NUCLEOTIDE SEQUENCE</scope>
    <source>
        <strain evidence="2">CHK183-6373</strain>
    </source>
</reference>
<gene>
    <name evidence="2" type="ORF">IAA64_00075</name>
</gene>
<dbReference type="Proteomes" id="UP000886884">
    <property type="component" value="Unassembled WGS sequence"/>
</dbReference>
<keyword evidence="1" id="KW-0812">Transmembrane</keyword>
<sequence length="329" mass="33793">MRWIGALFFVAALAIWPGVALEAARGAMEAWATSVAPALFPFVAAIPALTCPEARMAYEKWLGKAMRALFHVPASASGAIVIGFLAGSPAGATALKQTMAGETYTRAEALRAAALVSGCSPMFLVGGVGTAMLGSHAAGLALMGAQLGALILGGLFLRFWPLREESAPRPRAGDFRDAIGSILGVCGNMVVFSVGAALLTQFLSGAPRVAVRMVAELAMGMQAGSDAGLPLPLLGALAGFTGVCIVWQNAAVLRDCGIGMRALLPVKLLHALFCFALCLPASAIPGPAQAVFAPAQRPTTVLLPNSAAALTLLALAIGGNLWYNRKRTL</sequence>
<dbReference type="AlphaFoldDB" id="A0A9D1TBN6"/>
<organism evidence="2 3">
    <name type="scientific">Candidatus Ornithocaccomicrobium faecavium</name>
    <dbReference type="NCBI Taxonomy" id="2840890"/>
    <lineage>
        <taxon>Bacteria</taxon>
        <taxon>Bacillati</taxon>
        <taxon>Bacillota</taxon>
        <taxon>Clostridia</taxon>
        <taxon>Candidatus Ornithocaccomicrobium</taxon>
    </lineage>
</organism>
<evidence type="ECO:0008006" key="4">
    <source>
        <dbReference type="Google" id="ProtNLM"/>
    </source>
</evidence>
<feature type="transmembrane region" description="Helical" evidence="1">
    <location>
        <begin position="306"/>
        <end position="323"/>
    </location>
</feature>
<feature type="transmembrane region" description="Helical" evidence="1">
    <location>
        <begin position="30"/>
        <end position="49"/>
    </location>
</feature>
<evidence type="ECO:0000313" key="3">
    <source>
        <dbReference type="Proteomes" id="UP000886884"/>
    </source>
</evidence>
<feature type="transmembrane region" description="Helical" evidence="1">
    <location>
        <begin position="69"/>
        <end position="87"/>
    </location>
</feature>
<keyword evidence="1" id="KW-0472">Membrane</keyword>
<accession>A0A9D1TBN6</accession>
<evidence type="ECO:0000313" key="2">
    <source>
        <dbReference type="EMBL" id="HIV26338.1"/>
    </source>
</evidence>
<proteinExistence type="predicted"/>
<keyword evidence="1" id="KW-1133">Transmembrane helix</keyword>
<feature type="transmembrane region" description="Helical" evidence="1">
    <location>
        <begin position="137"/>
        <end position="157"/>
    </location>
</feature>
<feature type="transmembrane region" description="Helical" evidence="1">
    <location>
        <begin position="229"/>
        <end position="247"/>
    </location>
</feature>
<reference evidence="2" key="1">
    <citation type="submission" date="2020-10" db="EMBL/GenBank/DDBJ databases">
        <authorList>
            <person name="Gilroy R."/>
        </authorList>
    </citation>
    <scope>NUCLEOTIDE SEQUENCE</scope>
    <source>
        <strain evidence="2">CHK183-6373</strain>
    </source>
</reference>
<name>A0A9D1TBN6_9FIRM</name>